<dbReference type="Proteomes" id="UP000017127">
    <property type="component" value="Unassembled WGS sequence"/>
</dbReference>
<gene>
    <name evidence="1" type="ORF">M595_1134</name>
</gene>
<dbReference type="PANTHER" id="PTHR46656">
    <property type="entry name" value="PUTATIVE-RELATED"/>
    <property type="match status" value="1"/>
</dbReference>
<sequence>MSLAKTFSQLGVDVSIEPSELSPDALKVISDQEKEMLEYWMEQSPSQLFQFKWSHYWPTTRDLQLQGHVNFEFFAINYEFTRTDQYHDDWIQSTLHNSYHKLAVSHYCKQILLQAGCSESDVSVLPLGANPLLFNCSELERQVQAQKKPQVKCFLHLTNSWDLYRFGTDIFFPLFCEEFQGNPNVLLIIKDGGSNYNKVAEMAIDIRKKLGNTMPNVYILRRLLNKTDLTQLYLFSDVVVAPFRGEGFAIKILDAFAAGLPVIMPLYGGPTEYANSSNCYPIEYDLVPLGKCYDTQYIQPQNSPHWAEPNRESLRQQLHRVMIDENQALVRQRAKETAQQFSWDITAKKLFALMRKLS</sequence>
<evidence type="ECO:0000313" key="1">
    <source>
        <dbReference type="EMBL" id="ERT08926.1"/>
    </source>
</evidence>
<dbReference type="EMBL" id="AUZM01000007">
    <property type="protein sequence ID" value="ERT08926.1"/>
    <property type="molecule type" value="Genomic_DNA"/>
</dbReference>
<dbReference type="Gene3D" id="3.40.50.2000">
    <property type="entry name" value="Glycogen Phosphorylase B"/>
    <property type="match status" value="1"/>
</dbReference>
<reference evidence="1 2" key="1">
    <citation type="journal article" date="2013" name="Front. Microbiol.">
        <title>Comparative genomic analyses of the cyanobacterium, Lyngbya aestuarii BL J, a powerful hydrogen producer.</title>
        <authorList>
            <person name="Kothari A."/>
            <person name="Vaughn M."/>
            <person name="Garcia-Pichel F."/>
        </authorList>
    </citation>
    <scope>NUCLEOTIDE SEQUENCE [LARGE SCALE GENOMIC DNA]</scope>
    <source>
        <strain evidence="1 2">BL J</strain>
    </source>
</reference>
<keyword evidence="2" id="KW-1185">Reference proteome</keyword>
<dbReference type="SUPFAM" id="SSF53756">
    <property type="entry name" value="UDP-Glycosyltransferase/glycogen phosphorylase"/>
    <property type="match status" value="1"/>
</dbReference>
<protein>
    <submittedName>
        <fullName evidence="1">Glycosyl transferases group 1 family protein</fullName>
    </submittedName>
</protein>
<dbReference type="GO" id="GO:0016740">
    <property type="term" value="F:transferase activity"/>
    <property type="evidence" value="ECO:0007669"/>
    <property type="project" value="UniProtKB-KW"/>
</dbReference>
<accession>U7QR99</accession>
<keyword evidence="1" id="KW-0808">Transferase</keyword>
<dbReference type="AlphaFoldDB" id="U7QR99"/>
<proteinExistence type="predicted"/>
<name>U7QR99_9CYAN</name>
<comment type="caution">
    <text evidence="1">The sequence shown here is derived from an EMBL/GenBank/DDBJ whole genome shotgun (WGS) entry which is preliminary data.</text>
</comment>
<evidence type="ECO:0000313" key="2">
    <source>
        <dbReference type="Proteomes" id="UP000017127"/>
    </source>
</evidence>
<dbReference type="PANTHER" id="PTHR46656:SF3">
    <property type="entry name" value="PUTATIVE-RELATED"/>
    <property type="match status" value="1"/>
</dbReference>
<dbReference type="Pfam" id="PF13692">
    <property type="entry name" value="Glyco_trans_1_4"/>
    <property type="match status" value="1"/>
</dbReference>
<organism evidence="1 2">
    <name type="scientific">Lyngbya aestuarii BL J</name>
    <dbReference type="NCBI Taxonomy" id="1348334"/>
    <lineage>
        <taxon>Bacteria</taxon>
        <taxon>Bacillati</taxon>
        <taxon>Cyanobacteriota</taxon>
        <taxon>Cyanophyceae</taxon>
        <taxon>Oscillatoriophycideae</taxon>
        <taxon>Oscillatoriales</taxon>
        <taxon>Microcoleaceae</taxon>
        <taxon>Lyngbya</taxon>
    </lineage>
</organism>